<evidence type="ECO:0000256" key="1">
    <source>
        <dbReference type="SAM" id="MobiDB-lite"/>
    </source>
</evidence>
<dbReference type="Proteomes" id="UP000821853">
    <property type="component" value="Chromosome 4"/>
</dbReference>
<evidence type="ECO:0000313" key="3">
    <source>
        <dbReference type="Proteomes" id="UP000821853"/>
    </source>
</evidence>
<protein>
    <submittedName>
        <fullName evidence="2">Uncharacterized protein</fullName>
    </submittedName>
</protein>
<sequence>MSTVAVRVPTAVQQDSCLKADFHVELIRETAECFAIDTVTCTEARSHSPDAGRSPRAADFPSYLPVQATPDMVYQSEDSGGSRMRTDCD</sequence>
<feature type="region of interest" description="Disordered" evidence="1">
    <location>
        <begin position="69"/>
        <end position="89"/>
    </location>
</feature>
<comment type="caution">
    <text evidence="2">The sequence shown here is derived from an EMBL/GenBank/DDBJ whole genome shotgun (WGS) entry which is preliminary data.</text>
</comment>
<organism evidence="2 3">
    <name type="scientific">Haemaphysalis longicornis</name>
    <name type="common">Bush tick</name>
    <dbReference type="NCBI Taxonomy" id="44386"/>
    <lineage>
        <taxon>Eukaryota</taxon>
        <taxon>Metazoa</taxon>
        <taxon>Ecdysozoa</taxon>
        <taxon>Arthropoda</taxon>
        <taxon>Chelicerata</taxon>
        <taxon>Arachnida</taxon>
        <taxon>Acari</taxon>
        <taxon>Parasitiformes</taxon>
        <taxon>Ixodida</taxon>
        <taxon>Ixodoidea</taxon>
        <taxon>Ixodidae</taxon>
        <taxon>Haemaphysalinae</taxon>
        <taxon>Haemaphysalis</taxon>
    </lineage>
</organism>
<reference evidence="2 3" key="1">
    <citation type="journal article" date="2020" name="Cell">
        <title>Large-Scale Comparative Analyses of Tick Genomes Elucidate Their Genetic Diversity and Vector Capacities.</title>
        <authorList>
            <consortium name="Tick Genome and Microbiome Consortium (TIGMIC)"/>
            <person name="Jia N."/>
            <person name="Wang J."/>
            <person name="Shi W."/>
            <person name="Du L."/>
            <person name="Sun Y."/>
            <person name="Zhan W."/>
            <person name="Jiang J.F."/>
            <person name="Wang Q."/>
            <person name="Zhang B."/>
            <person name="Ji P."/>
            <person name="Bell-Sakyi L."/>
            <person name="Cui X.M."/>
            <person name="Yuan T.T."/>
            <person name="Jiang B.G."/>
            <person name="Yang W.F."/>
            <person name="Lam T.T."/>
            <person name="Chang Q.C."/>
            <person name="Ding S.J."/>
            <person name="Wang X.J."/>
            <person name="Zhu J.G."/>
            <person name="Ruan X.D."/>
            <person name="Zhao L."/>
            <person name="Wei J.T."/>
            <person name="Ye R.Z."/>
            <person name="Que T.C."/>
            <person name="Du C.H."/>
            <person name="Zhou Y.H."/>
            <person name="Cheng J.X."/>
            <person name="Dai P.F."/>
            <person name="Guo W.B."/>
            <person name="Han X.H."/>
            <person name="Huang E.J."/>
            <person name="Li L.F."/>
            <person name="Wei W."/>
            <person name="Gao Y.C."/>
            <person name="Liu J.Z."/>
            <person name="Shao H.Z."/>
            <person name="Wang X."/>
            <person name="Wang C.C."/>
            <person name="Yang T.C."/>
            <person name="Huo Q.B."/>
            <person name="Li W."/>
            <person name="Chen H.Y."/>
            <person name="Chen S.E."/>
            <person name="Zhou L.G."/>
            <person name="Ni X.B."/>
            <person name="Tian J.H."/>
            <person name="Sheng Y."/>
            <person name="Liu T."/>
            <person name="Pan Y.S."/>
            <person name="Xia L.Y."/>
            <person name="Li J."/>
            <person name="Zhao F."/>
            <person name="Cao W.C."/>
        </authorList>
    </citation>
    <scope>NUCLEOTIDE SEQUENCE [LARGE SCALE GENOMIC DNA]</scope>
    <source>
        <strain evidence="2">HaeL-2018</strain>
    </source>
</reference>
<gene>
    <name evidence="2" type="ORF">HPB48_004915</name>
</gene>
<accession>A0A9J6GCP9</accession>
<dbReference type="VEuPathDB" id="VectorBase:HLOH_056564"/>
<keyword evidence="3" id="KW-1185">Reference proteome</keyword>
<dbReference type="AlphaFoldDB" id="A0A9J6GCP9"/>
<name>A0A9J6GCP9_HAELO</name>
<dbReference type="EMBL" id="JABSTR010000006">
    <property type="protein sequence ID" value="KAH9373170.1"/>
    <property type="molecule type" value="Genomic_DNA"/>
</dbReference>
<evidence type="ECO:0000313" key="2">
    <source>
        <dbReference type="EMBL" id="KAH9373170.1"/>
    </source>
</evidence>
<proteinExistence type="predicted"/>